<proteinExistence type="predicted"/>
<dbReference type="InterPro" id="IPR051606">
    <property type="entry name" value="Polyketide_Oxido-like"/>
</dbReference>
<dbReference type="PANTHER" id="PTHR43355">
    <property type="entry name" value="FLAVIN REDUCTASE (NADPH)"/>
    <property type="match status" value="1"/>
</dbReference>
<feature type="domain" description="NAD(P)-binding" evidence="1">
    <location>
        <begin position="7"/>
        <end position="190"/>
    </location>
</feature>
<dbReference type="Pfam" id="PF13460">
    <property type="entry name" value="NAD_binding_10"/>
    <property type="match status" value="1"/>
</dbReference>
<dbReference type="RefSeq" id="WP_070879625.1">
    <property type="nucleotide sequence ID" value="NZ_CAJFZX010000004.1"/>
</dbReference>
<dbReference type="PANTHER" id="PTHR43355:SF2">
    <property type="entry name" value="FLAVIN REDUCTASE (NADPH)"/>
    <property type="match status" value="1"/>
</dbReference>
<evidence type="ECO:0000313" key="2">
    <source>
        <dbReference type="EMBL" id="MRX55033.1"/>
    </source>
</evidence>
<organism evidence="2 3">
    <name type="scientific">Metabacillus idriensis</name>
    <dbReference type="NCBI Taxonomy" id="324768"/>
    <lineage>
        <taxon>Bacteria</taxon>
        <taxon>Bacillati</taxon>
        <taxon>Bacillota</taxon>
        <taxon>Bacilli</taxon>
        <taxon>Bacillales</taxon>
        <taxon>Bacillaceae</taxon>
        <taxon>Metabacillus</taxon>
    </lineage>
</organism>
<dbReference type="InterPro" id="IPR016040">
    <property type="entry name" value="NAD(P)-bd_dom"/>
</dbReference>
<evidence type="ECO:0000259" key="1">
    <source>
        <dbReference type="Pfam" id="PF13460"/>
    </source>
</evidence>
<dbReference type="InterPro" id="IPR036291">
    <property type="entry name" value="NAD(P)-bd_dom_sf"/>
</dbReference>
<evidence type="ECO:0000313" key="3">
    <source>
        <dbReference type="Proteomes" id="UP000441585"/>
    </source>
</evidence>
<dbReference type="EMBL" id="WKKF01000003">
    <property type="protein sequence ID" value="MRX55033.1"/>
    <property type="molecule type" value="Genomic_DNA"/>
</dbReference>
<protein>
    <submittedName>
        <fullName evidence="2">NAD(P)H-binding protein</fullName>
    </submittedName>
</protein>
<dbReference type="GO" id="GO:0042602">
    <property type="term" value="F:riboflavin reductase (NADPH) activity"/>
    <property type="evidence" value="ECO:0007669"/>
    <property type="project" value="TreeGrafter"/>
</dbReference>
<reference evidence="2 3" key="1">
    <citation type="submission" date="2019-11" db="EMBL/GenBank/DDBJ databases">
        <title>Bacillus idriensis genome.</title>
        <authorList>
            <person name="Konopka E.N."/>
            <person name="Newman J.D."/>
        </authorList>
    </citation>
    <scope>NUCLEOTIDE SEQUENCE [LARGE SCALE GENOMIC DNA]</scope>
    <source>
        <strain evidence="2 3">DSM 19097</strain>
    </source>
</reference>
<sequence length="205" mass="22247">MKLIIFGASGKTGRHMVAQTLAAGHEVTAFVRSPEAFSLEHERLAVVKGNALNKEETEAAINGHDAIASCLGGEGLGKSSVLTEMTVNILSGMKKHSVNRILYVASAGIHQEIPGITGFLTQKLILKNVLRDHADAVKRIRETEFDWTVARPMQLIDGPLTKNYRIAQEGIPEGGRKIARADVAHFLVKAWIQKGFIHTSAGLAY</sequence>
<gene>
    <name evidence="2" type="ORF">GJU41_13700</name>
</gene>
<dbReference type="Gene3D" id="3.40.50.720">
    <property type="entry name" value="NAD(P)-binding Rossmann-like Domain"/>
    <property type="match status" value="1"/>
</dbReference>
<dbReference type="AlphaFoldDB" id="A0A6I2MGW7"/>
<keyword evidence="3" id="KW-1185">Reference proteome</keyword>
<comment type="caution">
    <text evidence="2">The sequence shown here is derived from an EMBL/GenBank/DDBJ whole genome shotgun (WGS) entry which is preliminary data.</text>
</comment>
<accession>A0A6I2MGW7</accession>
<dbReference type="SUPFAM" id="SSF51735">
    <property type="entry name" value="NAD(P)-binding Rossmann-fold domains"/>
    <property type="match status" value="1"/>
</dbReference>
<dbReference type="Proteomes" id="UP000441585">
    <property type="component" value="Unassembled WGS sequence"/>
</dbReference>
<dbReference type="GO" id="GO:0004074">
    <property type="term" value="F:biliverdin reductase [NAD(P)H] activity"/>
    <property type="evidence" value="ECO:0007669"/>
    <property type="project" value="TreeGrafter"/>
</dbReference>
<name>A0A6I2MGW7_9BACI</name>